<proteinExistence type="predicted"/>
<dbReference type="OrthoDB" id="3181259at2759"/>
<dbReference type="AlphaFoldDB" id="A0A067LYB8"/>
<dbReference type="Proteomes" id="UP000027195">
    <property type="component" value="Unassembled WGS sequence"/>
</dbReference>
<dbReference type="STRING" id="930990.A0A067LYB8"/>
<organism evidence="2 3">
    <name type="scientific">Botryobasidium botryosum (strain FD-172 SS1)</name>
    <dbReference type="NCBI Taxonomy" id="930990"/>
    <lineage>
        <taxon>Eukaryota</taxon>
        <taxon>Fungi</taxon>
        <taxon>Dikarya</taxon>
        <taxon>Basidiomycota</taxon>
        <taxon>Agaricomycotina</taxon>
        <taxon>Agaricomycetes</taxon>
        <taxon>Cantharellales</taxon>
        <taxon>Botryobasidiaceae</taxon>
        <taxon>Botryobasidium</taxon>
    </lineage>
</organism>
<dbReference type="InterPro" id="IPR032675">
    <property type="entry name" value="LRR_dom_sf"/>
</dbReference>
<sequence length="506" mass="56261">MSSESPVPEELEAWKTLPDTPFTLALKFRVTASEERKEELLHRRPTAESNSPQPLSTDTGVDLLRKEVADLRLALAAVENELLLTEAYNASLQNSSSLIGTRMPPELLSHIFDLGTEQWDPAFPTYVSCVSSHWRAVALATPALWASIAINSPEYTERVRTWLVRARACPLEIDIRYQSRSTPDDFIAAMNLIRPYLSSCARLSAASWDYDCMRHVIGACTGDAPMLEYLRFQTRYPDRASDQEPLTAFEGGNIPRLRSLYLSHVALRWTGEIYTGLTDLTIMSLDSRDNLQLKTLFSLLKQAVNLQSLSLEGGNTLENAPSTPLDSIDLPHLTSLSLDNIPPAYSVILLTSLTTPALARLHIISTDEDDVSGIFSALSASTCTSALTHFTFIEGSCANIDVLEALRNMPLLESVELKGSPAEGFYFLSYTYPTDGRWLCPRMRALAISPRQAGSPSFFLALRRVVEARQQAKEVATLDALSGEFEPNIVDEEWFRRNVANFTFTV</sequence>
<accession>A0A067LYB8</accession>
<gene>
    <name evidence="2" type="ORF">BOTBODRAFT_37961</name>
</gene>
<dbReference type="HOGENOM" id="CLU_508043_0_0_1"/>
<dbReference type="Gene3D" id="3.80.10.10">
    <property type="entry name" value="Ribonuclease Inhibitor"/>
    <property type="match status" value="1"/>
</dbReference>
<name>A0A067LYB8_BOTB1</name>
<feature type="compositionally biased region" description="Polar residues" evidence="1">
    <location>
        <begin position="47"/>
        <end position="58"/>
    </location>
</feature>
<protein>
    <submittedName>
        <fullName evidence="2">Uncharacterized protein</fullName>
    </submittedName>
</protein>
<evidence type="ECO:0000313" key="2">
    <source>
        <dbReference type="EMBL" id="KDQ08383.1"/>
    </source>
</evidence>
<keyword evidence="3" id="KW-1185">Reference proteome</keyword>
<evidence type="ECO:0000313" key="3">
    <source>
        <dbReference type="Proteomes" id="UP000027195"/>
    </source>
</evidence>
<dbReference type="InParanoid" id="A0A067LYB8"/>
<dbReference type="SUPFAM" id="SSF52058">
    <property type="entry name" value="L domain-like"/>
    <property type="match status" value="1"/>
</dbReference>
<evidence type="ECO:0000256" key="1">
    <source>
        <dbReference type="SAM" id="MobiDB-lite"/>
    </source>
</evidence>
<reference evidence="3" key="1">
    <citation type="journal article" date="2014" name="Proc. Natl. Acad. Sci. U.S.A.">
        <title>Extensive sampling of basidiomycete genomes demonstrates inadequacy of the white-rot/brown-rot paradigm for wood decay fungi.</title>
        <authorList>
            <person name="Riley R."/>
            <person name="Salamov A.A."/>
            <person name="Brown D.W."/>
            <person name="Nagy L.G."/>
            <person name="Floudas D."/>
            <person name="Held B.W."/>
            <person name="Levasseur A."/>
            <person name="Lombard V."/>
            <person name="Morin E."/>
            <person name="Otillar R."/>
            <person name="Lindquist E.A."/>
            <person name="Sun H."/>
            <person name="LaButti K.M."/>
            <person name="Schmutz J."/>
            <person name="Jabbour D."/>
            <person name="Luo H."/>
            <person name="Baker S.E."/>
            <person name="Pisabarro A.G."/>
            <person name="Walton J.D."/>
            <person name="Blanchette R.A."/>
            <person name="Henrissat B."/>
            <person name="Martin F."/>
            <person name="Cullen D."/>
            <person name="Hibbett D.S."/>
            <person name="Grigoriev I.V."/>
        </authorList>
    </citation>
    <scope>NUCLEOTIDE SEQUENCE [LARGE SCALE GENOMIC DNA]</scope>
    <source>
        <strain evidence="3">FD-172 SS1</strain>
    </source>
</reference>
<dbReference type="EMBL" id="KL198091">
    <property type="protein sequence ID" value="KDQ08383.1"/>
    <property type="molecule type" value="Genomic_DNA"/>
</dbReference>
<feature type="region of interest" description="Disordered" evidence="1">
    <location>
        <begin position="37"/>
        <end position="58"/>
    </location>
</feature>
<feature type="non-terminal residue" evidence="2">
    <location>
        <position position="506"/>
    </location>
</feature>
<feature type="compositionally biased region" description="Basic and acidic residues" evidence="1">
    <location>
        <begin position="37"/>
        <end position="46"/>
    </location>
</feature>